<organism evidence="5 6">
    <name type="scientific">Gemmata palustris</name>
    <dbReference type="NCBI Taxonomy" id="2822762"/>
    <lineage>
        <taxon>Bacteria</taxon>
        <taxon>Pseudomonadati</taxon>
        <taxon>Planctomycetota</taxon>
        <taxon>Planctomycetia</taxon>
        <taxon>Gemmatales</taxon>
        <taxon>Gemmataceae</taxon>
        <taxon>Gemmata</taxon>
    </lineage>
</organism>
<dbReference type="PIRSF" id="PIRSF005900">
    <property type="entry name" value="Dps"/>
    <property type="match status" value="1"/>
</dbReference>
<dbReference type="Gene3D" id="1.20.1260.10">
    <property type="match status" value="1"/>
</dbReference>
<proteinExistence type="inferred from homology"/>
<dbReference type="EMBL" id="JAGKQQ010000001">
    <property type="protein sequence ID" value="MBP3958121.1"/>
    <property type="molecule type" value="Genomic_DNA"/>
</dbReference>
<dbReference type="Pfam" id="PF00210">
    <property type="entry name" value="Ferritin"/>
    <property type="match status" value="1"/>
</dbReference>
<gene>
    <name evidence="5" type="primary">dps</name>
    <name evidence="5" type="synonym">pexB</name>
    <name evidence="5" type="ORF">J8F10_22970</name>
</gene>
<dbReference type="RefSeq" id="WP_210657818.1">
    <property type="nucleotide sequence ID" value="NZ_JAGKQQ010000001.1"/>
</dbReference>
<name>A0ABS5BWP9_9BACT</name>
<comment type="similarity">
    <text evidence="1 2">Belongs to the Dps family.</text>
</comment>
<dbReference type="InterPro" id="IPR023188">
    <property type="entry name" value="DPS_DNA-bd_CS"/>
</dbReference>
<evidence type="ECO:0000313" key="6">
    <source>
        <dbReference type="Proteomes" id="UP000676565"/>
    </source>
</evidence>
<dbReference type="Proteomes" id="UP000676565">
    <property type="component" value="Unassembled WGS sequence"/>
</dbReference>
<sequence length="172" mass="18573">MSANTATKKAEAGTSFPTRNDLAAETRTKAISLLNQHLADTFDLMSQTKFAHWNVKGPNFIALHKLFDELAEGLEEHIDEIAERTTALGGVATGTARQAAASSRVPEFPSGTHKGLDVVTALAERFAALGKTTREAIDTADELGDKNTADLFTQVSRDLDQSLYFLEAHLQG</sequence>
<protein>
    <submittedName>
        <fullName evidence="5">DNA starvation/stationary phase protection protein Dps</fullName>
    </submittedName>
</protein>
<evidence type="ECO:0000256" key="3">
    <source>
        <dbReference type="SAM" id="MobiDB-lite"/>
    </source>
</evidence>
<comment type="caution">
    <text evidence="5">The sequence shown here is derived from an EMBL/GenBank/DDBJ whole genome shotgun (WGS) entry which is preliminary data.</text>
</comment>
<dbReference type="CDD" id="cd01043">
    <property type="entry name" value="DPS"/>
    <property type="match status" value="1"/>
</dbReference>
<dbReference type="PROSITE" id="PS00818">
    <property type="entry name" value="DPS_1"/>
    <property type="match status" value="1"/>
</dbReference>
<feature type="region of interest" description="Disordered" evidence="3">
    <location>
        <begin position="1"/>
        <end position="21"/>
    </location>
</feature>
<dbReference type="InterPro" id="IPR009078">
    <property type="entry name" value="Ferritin-like_SF"/>
</dbReference>
<accession>A0ABS5BWP9</accession>
<dbReference type="PANTHER" id="PTHR42932:SF3">
    <property type="entry name" value="DNA PROTECTION DURING STARVATION PROTEIN"/>
    <property type="match status" value="1"/>
</dbReference>
<dbReference type="SUPFAM" id="SSF47240">
    <property type="entry name" value="Ferritin-like"/>
    <property type="match status" value="1"/>
</dbReference>
<reference evidence="5 6" key="1">
    <citation type="submission" date="2021-04" db="EMBL/GenBank/DDBJ databases">
        <authorList>
            <person name="Ivanova A."/>
        </authorList>
    </citation>
    <scope>NUCLEOTIDE SEQUENCE [LARGE SCALE GENOMIC DNA]</scope>
    <source>
        <strain evidence="5 6">G18</strain>
    </source>
</reference>
<feature type="domain" description="Ferritin/DPS" evidence="4">
    <location>
        <begin position="32"/>
        <end position="171"/>
    </location>
</feature>
<dbReference type="PRINTS" id="PR01346">
    <property type="entry name" value="HELNAPAPROT"/>
</dbReference>
<dbReference type="NCBIfam" id="NF006975">
    <property type="entry name" value="PRK09448.1"/>
    <property type="match status" value="1"/>
</dbReference>
<keyword evidence="6" id="KW-1185">Reference proteome</keyword>
<dbReference type="InterPro" id="IPR008331">
    <property type="entry name" value="Ferritin_DPS_dom"/>
</dbReference>
<dbReference type="PANTHER" id="PTHR42932">
    <property type="entry name" value="GENERAL STRESS PROTEIN 20U"/>
    <property type="match status" value="1"/>
</dbReference>
<evidence type="ECO:0000256" key="1">
    <source>
        <dbReference type="ARBA" id="ARBA00009497"/>
    </source>
</evidence>
<evidence type="ECO:0000256" key="2">
    <source>
        <dbReference type="RuleBase" id="RU003875"/>
    </source>
</evidence>
<evidence type="ECO:0000259" key="4">
    <source>
        <dbReference type="Pfam" id="PF00210"/>
    </source>
</evidence>
<evidence type="ECO:0000313" key="5">
    <source>
        <dbReference type="EMBL" id="MBP3958121.1"/>
    </source>
</evidence>
<dbReference type="InterPro" id="IPR012347">
    <property type="entry name" value="Ferritin-like"/>
</dbReference>
<dbReference type="InterPro" id="IPR002177">
    <property type="entry name" value="DPS_DNA-bd"/>
</dbReference>
<dbReference type="PROSITE" id="PS00819">
    <property type="entry name" value="DPS_2"/>
    <property type="match status" value="1"/>
</dbReference>